<dbReference type="PIRSF" id="PIRSF006470">
    <property type="entry name" value="DctB"/>
    <property type="match status" value="1"/>
</dbReference>
<evidence type="ECO:0000256" key="4">
    <source>
        <dbReference type="ARBA" id="ARBA00022729"/>
    </source>
</evidence>
<dbReference type="PROSITE" id="PS51318">
    <property type="entry name" value="TAT"/>
    <property type="match status" value="1"/>
</dbReference>
<evidence type="ECO:0008006" key="8">
    <source>
        <dbReference type="Google" id="ProtNLM"/>
    </source>
</evidence>
<protein>
    <recommendedName>
        <fullName evidence="8">TRAP transporter substrate-binding protein</fullName>
    </recommendedName>
</protein>
<evidence type="ECO:0000256" key="2">
    <source>
        <dbReference type="ARBA" id="ARBA00009023"/>
    </source>
</evidence>
<gene>
    <name evidence="6" type="ORF">OPKNFCMD_4928</name>
</gene>
<sequence>MTTSHSSTRRAWLQGALLGSAALAAPAILTRPANAAEFAFKLATTIPPNHPINAHAQRAADVIAEQSGGRLKLDVYPGYMLGSSTSALSQLRSGGLELVTLSGSVLSTLAPVTTIYNTAFAFKDYDQVWQALDGALGEHLRKRIAAVGLHAFDKQWDLGFRHITSGSKPIRGPADLRETKIRVPVAPLFVACFKALGAAPTPINFDELYTALQTKVVDAQENDLLVVQTGKLYEVQKNCALTGHIWDGYFTLTSARTLKTLPADLRTILETNLNKAAIDERAEVRSRTDAVRKEVEAAGLAFNEVDRDAFRAVLKKSGFYGEMRAKFGDETWAILESTVGPLA</sequence>
<dbReference type="PANTHER" id="PTHR33376:SF4">
    <property type="entry name" value="SIALIC ACID-BINDING PERIPLASMIC PROTEIN SIAP"/>
    <property type="match status" value="1"/>
</dbReference>
<comment type="subcellular location">
    <subcellularLocation>
        <location evidence="1">Cell envelope</location>
    </subcellularLocation>
</comment>
<dbReference type="NCBIfam" id="TIGR00787">
    <property type="entry name" value="dctP"/>
    <property type="match status" value="1"/>
</dbReference>
<accession>A0ABQ4R4E7</accession>
<dbReference type="InterPro" id="IPR004682">
    <property type="entry name" value="TRAP_DctP"/>
</dbReference>
<evidence type="ECO:0000313" key="7">
    <source>
        <dbReference type="Proteomes" id="UP001055167"/>
    </source>
</evidence>
<dbReference type="PANTHER" id="PTHR33376">
    <property type="match status" value="1"/>
</dbReference>
<dbReference type="InterPro" id="IPR006311">
    <property type="entry name" value="TAT_signal"/>
</dbReference>
<proteinExistence type="inferred from homology"/>
<comment type="caution">
    <text evidence="6">The sequence shown here is derived from an EMBL/GenBank/DDBJ whole genome shotgun (WGS) entry which is preliminary data.</text>
</comment>
<dbReference type="NCBIfam" id="NF037995">
    <property type="entry name" value="TRAP_S1"/>
    <property type="match status" value="1"/>
</dbReference>
<dbReference type="CDD" id="cd13603">
    <property type="entry name" value="PBP2_TRAP_Siap_TeaA_like"/>
    <property type="match status" value="1"/>
</dbReference>
<organism evidence="6 7">
    <name type="scientific">Methylobacterium crusticola</name>
    <dbReference type="NCBI Taxonomy" id="1697972"/>
    <lineage>
        <taxon>Bacteria</taxon>
        <taxon>Pseudomonadati</taxon>
        <taxon>Pseudomonadota</taxon>
        <taxon>Alphaproteobacteria</taxon>
        <taxon>Hyphomicrobiales</taxon>
        <taxon>Methylobacteriaceae</taxon>
        <taxon>Methylobacterium</taxon>
    </lineage>
</organism>
<keyword evidence="7" id="KW-1185">Reference proteome</keyword>
<reference evidence="6" key="2">
    <citation type="submission" date="2021-08" db="EMBL/GenBank/DDBJ databases">
        <authorList>
            <person name="Tani A."/>
            <person name="Ola A."/>
            <person name="Ogura Y."/>
            <person name="Katsura K."/>
            <person name="Hayashi T."/>
        </authorList>
    </citation>
    <scope>NUCLEOTIDE SEQUENCE</scope>
    <source>
        <strain evidence="6">KCTC 52305</strain>
    </source>
</reference>
<feature type="chain" id="PRO_5046495335" description="TRAP transporter substrate-binding protein" evidence="5">
    <location>
        <begin position="36"/>
        <end position="343"/>
    </location>
</feature>
<dbReference type="EMBL" id="BPQH01000017">
    <property type="protein sequence ID" value="GJD52166.1"/>
    <property type="molecule type" value="Genomic_DNA"/>
</dbReference>
<keyword evidence="3" id="KW-0813">Transport</keyword>
<keyword evidence="4 5" id="KW-0732">Signal</keyword>
<dbReference type="RefSeq" id="WP_128561713.1">
    <property type="nucleotide sequence ID" value="NZ_BPQH01000017.1"/>
</dbReference>
<comment type="similarity">
    <text evidence="2">Belongs to the bacterial solute-binding protein 7 family.</text>
</comment>
<dbReference type="InterPro" id="IPR038404">
    <property type="entry name" value="TRAP_DctP_sf"/>
</dbReference>
<evidence type="ECO:0000256" key="5">
    <source>
        <dbReference type="SAM" id="SignalP"/>
    </source>
</evidence>
<dbReference type="InterPro" id="IPR018389">
    <property type="entry name" value="DctP_fam"/>
</dbReference>
<dbReference type="Proteomes" id="UP001055167">
    <property type="component" value="Unassembled WGS sequence"/>
</dbReference>
<name>A0ABQ4R4E7_9HYPH</name>
<evidence type="ECO:0000313" key="6">
    <source>
        <dbReference type="EMBL" id="GJD52166.1"/>
    </source>
</evidence>
<feature type="signal peptide" evidence="5">
    <location>
        <begin position="1"/>
        <end position="35"/>
    </location>
</feature>
<evidence type="ECO:0000256" key="3">
    <source>
        <dbReference type="ARBA" id="ARBA00022448"/>
    </source>
</evidence>
<evidence type="ECO:0000256" key="1">
    <source>
        <dbReference type="ARBA" id="ARBA00004196"/>
    </source>
</evidence>
<dbReference type="Pfam" id="PF03480">
    <property type="entry name" value="DctP"/>
    <property type="match status" value="1"/>
</dbReference>
<dbReference type="Gene3D" id="3.40.190.170">
    <property type="entry name" value="Bacterial extracellular solute-binding protein, family 7"/>
    <property type="match status" value="1"/>
</dbReference>
<reference evidence="6" key="1">
    <citation type="journal article" date="2021" name="Front. Microbiol.">
        <title>Comprehensive Comparative Genomics and Phenotyping of Methylobacterium Species.</title>
        <authorList>
            <person name="Alessa O."/>
            <person name="Ogura Y."/>
            <person name="Fujitani Y."/>
            <person name="Takami H."/>
            <person name="Hayashi T."/>
            <person name="Sahin N."/>
            <person name="Tani A."/>
        </authorList>
    </citation>
    <scope>NUCLEOTIDE SEQUENCE</scope>
    <source>
        <strain evidence="6">KCTC 52305</strain>
    </source>
</reference>